<keyword evidence="2" id="KW-0813">Transport</keyword>
<dbReference type="AlphaFoldDB" id="A0A223AQ25"/>
<evidence type="ECO:0000256" key="2">
    <source>
        <dbReference type="ARBA" id="ARBA00022448"/>
    </source>
</evidence>
<dbReference type="InterPro" id="IPR002842">
    <property type="entry name" value="ATPase_V1_Esu"/>
</dbReference>
<sequence>MSIESITERILKEAQTYSDSQRREAEAVKAETLKEAQAEADKLLQRFEAEAKNDAEVLVNRRQSVADLDARKMKLAAKQSVIDECYKEAVDMILNLETGEYVKFICRQLGAYQKEGGEVLLNQSDRDRIGADLVNLFKGTALTLSDETVDIEGGCILRRGNISYNASLEKLLSNAREELTAEVAGILFK</sequence>
<comment type="similarity">
    <text evidence="1">Belongs to the V-ATPase E subunit family.</text>
</comment>
<dbReference type="OrthoDB" id="2080813at2"/>
<gene>
    <name evidence="4" type="ORF">AXF17_00215</name>
</gene>
<evidence type="ECO:0000256" key="3">
    <source>
        <dbReference type="ARBA" id="ARBA00023065"/>
    </source>
</evidence>
<dbReference type="SUPFAM" id="SSF160527">
    <property type="entry name" value="V-type ATPase subunit E-like"/>
    <property type="match status" value="1"/>
</dbReference>
<dbReference type="EMBL" id="CP016199">
    <property type="protein sequence ID" value="ASS37055.1"/>
    <property type="molecule type" value="Genomic_DNA"/>
</dbReference>
<proteinExistence type="inferred from homology"/>
<organism evidence="4 5">
    <name type="scientific">Mogibacterium pumilum</name>
    <dbReference type="NCBI Taxonomy" id="86332"/>
    <lineage>
        <taxon>Bacteria</taxon>
        <taxon>Bacillati</taxon>
        <taxon>Bacillota</taxon>
        <taxon>Clostridia</taxon>
        <taxon>Peptostreptococcales</taxon>
        <taxon>Anaerovoracaceae</taxon>
        <taxon>Mogibacterium</taxon>
    </lineage>
</organism>
<dbReference type="RefSeq" id="WP_094233270.1">
    <property type="nucleotide sequence ID" value="NZ_CP016199.1"/>
</dbReference>
<evidence type="ECO:0000313" key="5">
    <source>
        <dbReference type="Proteomes" id="UP000214689"/>
    </source>
</evidence>
<dbReference type="InterPro" id="IPR038495">
    <property type="entry name" value="ATPase_E_C"/>
</dbReference>
<dbReference type="GO" id="GO:0033178">
    <property type="term" value="C:proton-transporting two-sector ATPase complex, catalytic domain"/>
    <property type="evidence" value="ECO:0007669"/>
    <property type="project" value="InterPro"/>
</dbReference>
<evidence type="ECO:0000313" key="4">
    <source>
        <dbReference type="EMBL" id="ASS37055.1"/>
    </source>
</evidence>
<accession>A0A223AQ25</accession>
<name>A0A223AQ25_9FIRM</name>
<dbReference type="Proteomes" id="UP000214689">
    <property type="component" value="Chromosome"/>
</dbReference>
<keyword evidence="3" id="KW-0406">Ion transport</keyword>
<keyword evidence="5" id="KW-1185">Reference proteome</keyword>
<dbReference type="Gene3D" id="1.20.5.620">
    <property type="entry name" value="F1F0 ATP synthase subunit B, membrane domain"/>
    <property type="match status" value="1"/>
</dbReference>
<dbReference type="Gene3D" id="3.30.2320.30">
    <property type="entry name" value="ATP synthase, E subunit, C-terminal"/>
    <property type="match status" value="1"/>
</dbReference>
<evidence type="ECO:0000256" key="1">
    <source>
        <dbReference type="ARBA" id="ARBA00005901"/>
    </source>
</evidence>
<reference evidence="5" key="1">
    <citation type="submission" date="2016-05" db="EMBL/GenBank/DDBJ databases">
        <authorList>
            <person name="Holder M.E."/>
            <person name="Ajami N.J."/>
            <person name="Petrosino J.F."/>
        </authorList>
    </citation>
    <scope>NUCLEOTIDE SEQUENCE [LARGE SCALE GENOMIC DNA]</scope>
    <source>
        <strain evidence="5">ATCC 700696</strain>
    </source>
</reference>
<dbReference type="Pfam" id="PF01991">
    <property type="entry name" value="vATP-synt_E"/>
    <property type="match status" value="1"/>
</dbReference>
<protein>
    <submittedName>
        <fullName evidence="4">Uncharacterized protein</fullName>
    </submittedName>
</protein>
<dbReference type="GO" id="GO:0046961">
    <property type="term" value="F:proton-transporting ATPase activity, rotational mechanism"/>
    <property type="evidence" value="ECO:0007669"/>
    <property type="project" value="InterPro"/>
</dbReference>